<evidence type="ECO:0000313" key="1">
    <source>
        <dbReference type="EMBL" id="CAK6978484.1"/>
    </source>
</evidence>
<gene>
    <name evidence="1" type="ORF">FSCOSCO3_A017436</name>
</gene>
<name>A0AAV1Q606_SCOSC</name>
<dbReference type="EMBL" id="CAWUFR010000491">
    <property type="protein sequence ID" value="CAK6978484.1"/>
    <property type="molecule type" value="Genomic_DNA"/>
</dbReference>
<dbReference type="AlphaFoldDB" id="A0AAV1Q606"/>
<dbReference type="Proteomes" id="UP001314229">
    <property type="component" value="Unassembled WGS sequence"/>
</dbReference>
<keyword evidence="2" id="KW-1185">Reference proteome</keyword>
<comment type="caution">
    <text evidence="1">The sequence shown here is derived from an EMBL/GenBank/DDBJ whole genome shotgun (WGS) entry which is preliminary data.</text>
</comment>
<proteinExistence type="predicted"/>
<feature type="non-terminal residue" evidence="1">
    <location>
        <position position="1"/>
    </location>
</feature>
<organism evidence="1 2">
    <name type="scientific">Scomber scombrus</name>
    <name type="common">Atlantic mackerel</name>
    <name type="synonym">Scomber vernalis</name>
    <dbReference type="NCBI Taxonomy" id="13677"/>
    <lineage>
        <taxon>Eukaryota</taxon>
        <taxon>Metazoa</taxon>
        <taxon>Chordata</taxon>
        <taxon>Craniata</taxon>
        <taxon>Vertebrata</taxon>
        <taxon>Euteleostomi</taxon>
        <taxon>Actinopterygii</taxon>
        <taxon>Neopterygii</taxon>
        <taxon>Teleostei</taxon>
        <taxon>Neoteleostei</taxon>
        <taxon>Acanthomorphata</taxon>
        <taxon>Pelagiaria</taxon>
        <taxon>Scombriformes</taxon>
        <taxon>Scombridae</taxon>
        <taxon>Scomber</taxon>
    </lineage>
</organism>
<evidence type="ECO:0000313" key="2">
    <source>
        <dbReference type="Proteomes" id="UP001314229"/>
    </source>
</evidence>
<sequence length="131" mass="14391">ANRFPFIRIAAAKSDIGVLRLDTQRATNWRASQEPFNLSINIEVDDSQSEFFQNLIVEYSSGSALEGLEPHLPYTCTAQGDSTVVYEVKTLSSAYATKVGSNVTKTYLAELKQLAKMSGKDYGDVSDRGIC</sequence>
<protein>
    <submittedName>
        <fullName evidence="1">Paraneoplastic antigen Ma1-like</fullName>
    </submittedName>
</protein>
<accession>A0AAV1Q606</accession>
<reference evidence="1 2" key="1">
    <citation type="submission" date="2024-01" db="EMBL/GenBank/DDBJ databases">
        <authorList>
            <person name="Alioto T."/>
            <person name="Alioto T."/>
            <person name="Gomez Garrido J."/>
        </authorList>
    </citation>
    <scope>NUCLEOTIDE SEQUENCE [LARGE SCALE GENOMIC DNA]</scope>
</reference>